<evidence type="ECO:0000313" key="4">
    <source>
        <dbReference type="Proteomes" id="UP001239462"/>
    </source>
</evidence>
<feature type="domain" description="Transposase IS200-like" evidence="2">
    <location>
        <begin position="13"/>
        <end position="188"/>
    </location>
</feature>
<dbReference type="Gene3D" id="3.30.70.1290">
    <property type="entry name" value="Transposase IS200-like"/>
    <property type="match status" value="1"/>
</dbReference>
<dbReference type="InterPro" id="IPR036515">
    <property type="entry name" value="Transposase_17_sf"/>
</dbReference>
<organism evidence="3 4">
    <name type="scientific">Roseiconus lacunae</name>
    <dbReference type="NCBI Taxonomy" id="2605694"/>
    <lineage>
        <taxon>Bacteria</taxon>
        <taxon>Pseudomonadati</taxon>
        <taxon>Planctomycetota</taxon>
        <taxon>Planctomycetia</taxon>
        <taxon>Pirellulales</taxon>
        <taxon>Pirellulaceae</taxon>
        <taxon>Roseiconus</taxon>
    </lineage>
</organism>
<comment type="caution">
    <text evidence="3">The sequence shown here is derived from an EMBL/GenBank/DDBJ whole genome shotgun (WGS) entry which is preliminary data.</text>
</comment>
<evidence type="ECO:0000313" key="3">
    <source>
        <dbReference type="EMBL" id="MDM4019221.1"/>
    </source>
</evidence>
<reference evidence="3 4" key="1">
    <citation type="submission" date="2023-06" db="EMBL/GenBank/DDBJ databases">
        <title>Roseiconus lacunae JC819 isolated from Gulf of Mannar region, Tamil Nadu.</title>
        <authorList>
            <person name="Pk S."/>
            <person name="Ch S."/>
            <person name="Ch V.R."/>
        </authorList>
    </citation>
    <scope>NUCLEOTIDE SEQUENCE [LARGE SCALE GENOMIC DNA]</scope>
    <source>
        <strain evidence="3 4">JC819</strain>
    </source>
</reference>
<dbReference type="Proteomes" id="UP001239462">
    <property type="component" value="Unassembled WGS sequence"/>
</dbReference>
<keyword evidence="4" id="KW-1185">Reference proteome</keyword>
<dbReference type="InterPro" id="IPR002686">
    <property type="entry name" value="Transposase_17"/>
</dbReference>
<dbReference type="EMBL" id="JASZZN010000034">
    <property type="protein sequence ID" value="MDM4019221.1"/>
    <property type="molecule type" value="Genomic_DNA"/>
</dbReference>
<dbReference type="RefSeq" id="WP_289167307.1">
    <property type="nucleotide sequence ID" value="NZ_JASZZN010000034.1"/>
</dbReference>
<name>A0ABT7PRX3_9BACT</name>
<protein>
    <recommendedName>
        <fullName evidence="2">Transposase IS200-like domain-containing protein</fullName>
    </recommendedName>
</protein>
<dbReference type="PANTHER" id="PTHR34322">
    <property type="entry name" value="TRANSPOSASE, Y1_TNP DOMAIN-CONTAINING"/>
    <property type="match status" value="1"/>
</dbReference>
<proteinExistence type="predicted"/>
<dbReference type="PANTHER" id="PTHR34322:SF2">
    <property type="entry name" value="TRANSPOSASE IS200-LIKE DOMAIN-CONTAINING PROTEIN"/>
    <property type="match status" value="1"/>
</dbReference>
<feature type="region of interest" description="Disordered" evidence="1">
    <location>
        <begin position="219"/>
        <end position="240"/>
    </location>
</feature>
<dbReference type="SUPFAM" id="SSF143422">
    <property type="entry name" value="Transposase IS200-like"/>
    <property type="match status" value="1"/>
</dbReference>
<gene>
    <name evidence="3" type="ORF">QTN89_27445</name>
</gene>
<evidence type="ECO:0000259" key="2">
    <source>
        <dbReference type="SMART" id="SM01321"/>
    </source>
</evidence>
<feature type="compositionally biased region" description="Basic and acidic residues" evidence="1">
    <location>
        <begin position="226"/>
        <end position="240"/>
    </location>
</feature>
<dbReference type="SMART" id="SM01321">
    <property type="entry name" value="Y1_Tnp"/>
    <property type="match status" value="1"/>
</dbReference>
<sequence>MARLSRLEIIDPSEPTIVHVINRTVRRCFLMGDDPFTGQNFDHRKQWIEVLLERFAAHFGIELLCYSILSNHYHLILRTQPELVADWGDSEIARRWLMICPARMTNGEPAEPTDAELNAIRNDPERLAEIRCRLSDPSWWMRLLNQRIAQRANREDEESGKFWQDRFRAIRIEDEESLLACAAYVDLNQVRAGLAETIEESEFSSIHARIESEFGSSTVVSQAMDTSRDENQKRERSQRRDKFLSKLTIDERQDDLGICESDSPHRLSDKGFLPLTLSQYIELLEWTVEQSSADQKATTVRPPVALKQTGLSEHAWKTLVDGFAEVFTHVAARIETLESCRSRLTGRRFRITNEARQLVSAAA</sequence>
<accession>A0ABT7PRX3</accession>
<evidence type="ECO:0000256" key="1">
    <source>
        <dbReference type="SAM" id="MobiDB-lite"/>
    </source>
</evidence>